<comment type="caution">
    <text evidence="1">The sequence shown here is derived from an EMBL/GenBank/DDBJ whole genome shotgun (WGS) entry which is preliminary data.</text>
</comment>
<sequence>MKNTIRRKSPGDDTIERDRGFSHFTRCVKDLPQDDNILGGLDTVSEDDSIVDDGAISGPMSNYLIDNIHVFGSPAYS</sequence>
<gene>
    <name evidence="1" type="ORF">EVAR_82886_1</name>
</gene>
<reference evidence="1 2" key="1">
    <citation type="journal article" date="2019" name="Commun. Biol.">
        <title>The bagworm genome reveals a unique fibroin gene that provides high tensile strength.</title>
        <authorList>
            <person name="Kono N."/>
            <person name="Nakamura H."/>
            <person name="Ohtoshi R."/>
            <person name="Tomita M."/>
            <person name="Numata K."/>
            <person name="Arakawa K."/>
        </authorList>
    </citation>
    <scope>NUCLEOTIDE SEQUENCE [LARGE SCALE GENOMIC DNA]</scope>
</reference>
<name>A0A4C1YGD3_EUMVA</name>
<evidence type="ECO:0000313" key="1">
    <source>
        <dbReference type="EMBL" id="GBP75216.1"/>
    </source>
</evidence>
<organism evidence="1 2">
    <name type="scientific">Eumeta variegata</name>
    <name type="common">Bagworm moth</name>
    <name type="synonym">Eumeta japonica</name>
    <dbReference type="NCBI Taxonomy" id="151549"/>
    <lineage>
        <taxon>Eukaryota</taxon>
        <taxon>Metazoa</taxon>
        <taxon>Ecdysozoa</taxon>
        <taxon>Arthropoda</taxon>
        <taxon>Hexapoda</taxon>
        <taxon>Insecta</taxon>
        <taxon>Pterygota</taxon>
        <taxon>Neoptera</taxon>
        <taxon>Endopterygota</taxon>
        <taxon>Lepidoptera</taxon>
        <taxon>Glossata</taxon>
        <taxon>Ditrysia</taxon>
        <taxon>Tineoidea</taxon>
        <taxon>Psychidae</taxon>
        <taxon>Oiketicinae</taxon>
        <taxon>Eumeta</taxon>
    </lineage>
</organism>
<dbReference type="EMBL" id="BGZK01001240">
    <property type="protein sequence ID" value="GBP75216.1"/>
    <property type="molecule type" value="Genomic_DNA"/>
</dbReference>
<dbReference type="Proteomes" id="UP000299102">
    <property type="component" value="Unassembled WGS sequence"/>
</dbReference>
<protein>
    <submittedName>
        <fullName evidence="1">Uncharacterized protein</fullName>
    </submittedName>
</protein>
<dbReference type="AlphaFoldDB" id="A0A4C1YGD3"/>
<keyword evidence="2" id="KW-1185">Reference proteome</keyword>
<evidence type="ECO:0000313" key="2">
    <source>
        <dbReference type="Proteomes" id="UP000299102"/>
    </source>
</evidence>
<accession>A0A4C1YGD3</accession>
<proteinExistence type="predicted"/>